<dbReference type="EMBL" id="MNVN01000010">
    <property type="protein sequence ID" value="OIO30919.1"/>
    <property type="molecule type" value="Genomic_DNA"/>
</dbReference>
<feature type="compositionally biased region" description="Basic and acidic residues" evidence="1">
    <location>
        <begin position="14"/>
        <end position="32"/>
    </location>
</feature>
<evidence type="ECO:0000256" key="1">
    <source>
        <dbReference type="SAM" id="MobiDB-lite"/>
    </source>
</evidence>
<accession>A0A1J4V9G9</accession>
<comment type="caution">
    <text evidence="2">The sequence shown here is derived from an EMBL/GenBank/DDBJ whole genome shotgun (WGS) entry which is preliminary data.</text>
</comment>
<feature type="region of interest" description="Disordered" evidence="1">
    <location>
        <begin position="1"/>
        <end position="32"/>
    </location>
</feature>
<protein>
    <submittedName>
        <fullName evidence="2">Uncharacterized protein</fullName>
    </submittedName>
</protein>
<evidence type="ECO:0000313" key="2">
    <source>
        <dbReference type="EMBL" id="OIO30919.1"/>
    </source>
</evidence>
<evidence type="ECO:0000313" key="3">
    <source>
        <dbReference type="Proteomes" id="UP000181992"/>
    </source>
</evidence>
<name>A0A1J4V9G9_9BACT</name>
<proteinExistence type="predicted"/>
<sequence length="79" mass="8730">MTSDDGIIFTDSRNLGDDEGARQSFQKEEEGVSRRVLAEQGIFLDETSPKTADVPPALSKDFNDMSGIEIIPLKEPDEE</sequence>
<dbReference type="AlphaFoldDB" id="A0A1J4V9G9"/>
<dbReference type="Proteomes" id="UP000181992">
    <property type="component" value="Unassembled WGS sequence"/>
</dbReference>
<organism evidence="2 3">
    <name type="scientific">Candidatus Nomurabacteria bacterium CG1_02_43_90</name>
    <dbReference type="NCBI Taxonomy" id="1805281"/>
    <lineage>
        <taxon>Bacteria</taxon>
        <taxon>Candidatus Nomuraibacteriota</taxon>
    </lineage>
</organism>
<gene>
    <name evidence="2" type="ORF">AUJ77_01075</name>
</gene>
<dbReference type="STRING" id="1805281.AUJ77_01075"/>
<reference evidence="2 3" key="1">
    <citation type="journal article" date="2016" name="Environ. Microbiol.">
        <title>Genomic resolution of a cold subsurface aquifer community provides metabolic insights for novel microbes adapted to high CO concentrations.</title>
        <authorList>
            <person name="Probst A.J."/>
            <person name="Castelle C.J."/>
            <person name="Singh A."/>
            <person name="Brown C.T."/>
            <person name="Anantharaman K."/>
            <person name="Sharon I."/>
            <person name="Hug L.A."/>
            <person name="Burstein D."/>
            <person name="Emerson J.B."/>
            <person name="Thomas B.C."/>
            <person name="Banfield J.F."/>
        </authorList>
    </citation>
    <scope>NUCLEOTIDE SEQUENCE [LARGE SCALE GENOMIC DNA]</scope>
    <source>
        <strain evidence="2">CG1_02_43_90</strain>
    </source>
</reference>